<evidence type="ECO:0000256" key="1">
    <source>
        <dbReference type="ARBA" id="ARBA00001946"/>
    </source>
</evidence>
<evidence type="ECO:0000256" key="5">
    <source>
        <dbReference type="ARBA" id="ARBA00022490"/>
    </source>
</evidence>
<dbReference type="Pfam" id="PF18262">
    <property type="entry name" value="PhetRS_B1"/>
    <property type="match status" value="1"/>
</dbReference>
<evidence type="ECO:0000256" key="11">
    <source>
        <dbReference type="ARBA" id="ARBA00022917"/>
    </source>
</evidence>
<dbReference type="InterPro" id="IPR005146">
    <property type="entry name" value="B3/B4_tRNA-bd"/>
</dbReference>
<dbReference type="PANTHER" id="PTHR10947:SF0">
    <property type="entry name" value="PHENYLALANINE--TRNA LIGASE BETA SUBUNIT"/>
    <property type="match status" value="1"/>
</dbReference>
<dbReference type="Pfam" id="PF17759">
    <property type="entry name" value="tRNA_synthFbeta"/>
    <property type="match status" value="1"/>
</dbReference>
<name>A0AAD8PGW7_BABGI</name>
<evidence type="ECO:0000259" key="14">
    <source>
        <dbReference type="PROSITE" id="PS51483"/>
    </source>
</evidence>
<keyword evidence="8" id="KW-0547">Nucleotide-binding</keyword>
<dbReference type="InterPro" id="IPR020825">
    <property type="entry name" value="Phe-tRNA_synthase-like_B3/B4"/>
</dbReference>
<dbReference type="GO" id="GO:0006432">
    <property type="term" value="P:phenylalanyl-tRNA aminoacylation"/>
    <property type="evidence" value="ECO:0007669"/>
    <property type="project" value="InterPro"/>
</dbReference>
<dbReference type="GO" id="GO:0009328">
    <property type="term" value="C:phenylalanine-tRNA ligase complex"/>
    <property type="evidence" value="ECO:0007669"/>
    <property type="project" value="TreeGrafter"/>
</dbReference>
<dbReference type="InterPro" id="IPR045060">
    <property type="entry name" value="Phe-tRNA-ligase_IIc_bsu"/>
</dbReference>
<evidence type="ECO:0000256" key="2">
    <source>
        <dbReference type="ARBA" id="ARBA00004496"/>
    </source>
</evidence>
<proteinExistence type="inferred from homology"/>
<dbReference type="GO" id="GO:0000287">
    <property type="term" value="F:magnesium ion binding"/>
    <property type="evidence" value="ECO:0007669"/>
    <property type="project" value="InterPro"/>
</dbReference>
<dbReference type="NCBIfam" id="TIGR00471">
    <property type="entry name" value="pheT_arch"/>
    <property type="match status" value="1"/>
</dbReference>
<dbReference type="EC" id="6.1.1.20" evidence="4"/>
<comment type="cofactor">
    <cofactor evidence="1">
        <name>Mg(2+)</name>
        <dbReference type="ChEBI" id="CHEBI:18420"/>
    </cofactor>
</comment>
<dbReference type="GO" id="GO:0004826">
    <property type="term" value="F:phenylalanine-tRNA ligase activity"/>
    <property type="evidence" value="ECO:0007669"/>
    <property type="project" value="UniProtKB-EC"/>
</dbReference>
<protein>
    <recommendedName>
        <fullName evidence="4">phenylalanine--tRNA ligase</fullName>
        <ecNumber evidence="4">6.1.1.20</ecNumber>
    </recommendedName>
    <alternativeName>
        <fullName evidence="13">Phenylalanyl-tRNA synthetase beta subunit</fullName>
    </alternativeName>
</protein>
<keyword evidence="11" id="KW-0648">Protein biosynthesis</keyword>
<keyword evidence="7" id="KW-0479">Metal-binding</keyword>
<dbReference type="Pfam" id="PF03484">
    <property type="entry name" value="B5"/>
    <property type="match status" value="1"/>
</dbReference>
<evidence type="ECO:0000256" key="10">
    <source>
        <dbReference type="ARBA" id="ARBA00022842"/>
    </source>
</evidence>
<dbReference type="PANTHER" id="PTHR10947">
    <property type="entry name" value="PHENYLALANYL-TRNA SYNTHETASE BETA CHAIN AND LEUCINE-RICH REPEAT-CONTAINING PROTEIN 47"/>
    <property type="match status" value="1"/>
</dbReference>
<feature type="domain" description="B5" evidence="14">
    <location>
        <begin position="284"/>
        <end position="362"/>
    </location>
</feature>
<dbReference type="Gene3D" id="3.30.56.10">
    <property type="match status" value="2"/>
</dbReference>
<sequence length="596" mass="67422">MPTVTVPKEEFLSRLGGSLTLDELDELCFSFGIEYEECSTEENGVETIKVEVAANRYDLLCLEGLVMALMAYRWNRRPEPITYANAVPRETAYVEVIPEVTPTRPYIVAACLRGVKMTQQIYDSLLDLQTKLHQNLCRKRTLAAIGVHDMDRIQEPLYYGLEKPEDIVFAPLTDSTREYTAKELMDHYSQGTSHLKAKGKDYFPVLRDKSGKVCSWPPIVNSAATQVTLESRDLFIEVTSTDRLKGMICLNIILHCFSQYCKEPYTVEPFNVKYTDKTVLCPNLEPRVVTGELGYLRTLVGLKDLMGDEVCDYLRRMMVEAKYDRKNGLIEAQIPIGRPDIQHACDLGEDIAIAYGFNKIQQIRFPMGRLMSITHVTRRMRDLMAYCGYKETKMSILDSLKNQYERMGWEIPKADSGRAPVLIRNSKVSEIEACRVSLLPGIIRTIANLKGASLPIQVYEVGEVVHCQEGTEVRAVNNTNMACGYANSTTAGLEEVQGVSELLLNDFGFYSEYQKWECGESNTALPDTWRHMYRLVETEDKAFMPNRAVKIVLSSAPDVVIGTMGIVHPDVLRRFHILIPVTVLELDVVKMKQVVG</sequence>
<evidence type="ECO:0000256" key="4">
    <source>
        <dbReference type="ARBA" id="ARBA00012814"/>
    </source>
</evidence>
<comment type="caution">
    <text evidence="15">The sequence shown here is derived from an EMBL/GenBank/DDBJ whole genome shotgun (WGS) entry which is preliminary data.</text>
</comment>
<keyword evidence="12" id="KW-0030">Aminoacyl-tRNA synthetase</keyword>
<evidence type="ECO:0000256" key="12">
    <source>
        <dbReference type="ARBA" id="ARBA00023146"/>
    </source>
</evidence>
<keyword evidence="16" id="KW-1185">Reference proteome</keyword>
<evidence type="ECO:0000313" key="15">
    <source>
        <dbReference type="EMBL" id="KAK1445164.1"/>
    </source>
</evidence>
<reference evidence="15" key="1">
    <citation type="submission" date="2023-08" db="EMBL/GenBank/DDBJ databases">
        <title>Draft sequence of the Babesia gibsoni genome.</title>
        <authorList>
            <person name="Yamagishi J.Y."/>
            <person name="Xuan X.X."/>
        </authorList>
    </citation>
    <scope>NUCLEOTIDE SEQUENCE</scope>
    <source>
        <strain evidence="15">Azabu</strain>
    </source>
</reference>
<dbReference type="InterPro" id="IPR041616">
    <property type="entry name" value="PheRS_beta_core"/>
</dbReference>
<keyword evidence="6 15" id="KW-0436">Ligase</keyword>
<dbReference type="InterPro" id="IPR005147">
    <property type="entry name" value="tRNA_synthase_B5-dom"/>
</dbReference>
<keyword evidence="10" id="KW-0460">Magnesium</keyword>
<organism evidence="15 16">
    <name type="scientific">Babesia gibsoni</name>
    <dbReference type="NCBI Taxonomy" id="33632"/>
    <lineage>
        <taxon>Eukaryota</taxon>
        <taxon>Sar</taxon>
        <taxon>Alveolata</taxon>
        <taxon>Apicomplexa</taxon>
        <taxon>Aconoidasida</taxon>
        <taxon>Piroplasmida</taxon>
        <taxon>Babesiidae</taxon>
        <taxon>Babesia</taxon>
    </lineage>
</organism>
<evidence type="ECO:0000256" key="8">
    <source>
        <dbReference type="ARBA" id="ARBA00022741"/>
    </source>
</evidence>
<dbReference type="SUPFAM" id="SSF46955">
    <property type="entry name" value="Putative DNA-binding domain"/>
    <property type="match status" value="2"/>
</dbReference>
<dbReference type="SMART" id="SM00874">
    <property type="entry name" value="B5"/>
    <property type="match status" value="1"/>
</dbReference>
<dbReference type="InterPro" id="IPR004531">
    <property type="entry name" value="Phe-tRNA-synth_IIc_bsu_arc_euk"/>
</dbReference>
<dbReference type="PROSITE" id="PS51483">
    <property type="entry name" value="B5"/>
    <property type="match status" value="1"/>
</dbReference>
<accession>A0AAD8PGW7</accession>
<evidence type="ECO:0000256" key="3">
    <source>
        <dbReference type="ARBA" id="ARBA00007438"/>
    </source>
</evidence>
<dbReference type="FunFam" id="3.50.40.10:FF:000002">
    <property type="entry name" value="phenylalanine--tRNA ligase beta subunit"/>
    <property type="match status" value="1"/>
</dbReference>
<gene>
    <name evidence="15" type="ORF">BgAZ_110700</name>
</gene>
<keyword evidence="5" id="KW-0963">Cytoplasm</keyword>
<dbReference type="SMART" id="SM00873">
    <property type="entry name" value="B3_4"/>
    <property type="match status" value="1"/>
</dbReference>
<dbReference type="InterPro" id="IPR009061">
    <property type="entry name" value="DNA-bd_dom_put_sf"/>
</dbReference>
<dbReference type="EMBL" id="JAVEPI010000001">
    <property type="protein sequence ID" value="KAK1445164.1"/>
    <property type="molecule type" value="Genomic_DNA"/>
</dbReference>
<dbReference type="Proteomes" id="UP001230268">
    <property type="component" value="Unassembled WGS sequence"/>
</dbReference>
<dbReference type="Gene3D" id="3.30.930.10">
    <property type="entry name" value="Bira Bifunctional Protein, Domain 2"/>
    <property type="match status" value="1"/>
</dbReference>
<evidence type="ECO:0000256" key="7">
    <source>
        <dbReference type="ARBA" id="ARBA00022723"/>
    </source>
</evidence>
<dbReference type="AlphaFoldDB" id="A0AAD8PGW7"/>
<dbReference type="InterPro" id="IPR045864">
    <property type="entry name" value="aa-tRNA-synth_II/BPL/LPL"/>
</dbReference>
<dbReference type="SUPFAM" id="SSF55681">
    <property type="entry name" value="Class II aaRS and biotin synthetases"/>
    <property type="match status" value="1"/>
</dbReference>
<keyword evidence="9" id="KW-0067">ATP-binding</keyword>
<evidence type="ECO:0000256" key="9">
    <source>
        <dbReference type="ARBA" id="ARBA00022840"/>
    </source>
</evidence>
<evidence type="ECO:0000256" key="13">
    <source>
        <dbReference type="ARBA" id="ARBA00033189"/>
    </source>
</evidence>
<dbReference type="GO" id="GO:0005524">
    <property type="term" value="F:ATP binding"/>
    <property type="evidence" value="ECO:0007669"/>
    <property type="project" value="UniProtKB-KW"/>
</dbReference>
<dbReference type="InterPro" id="IPR040659">
    <property type="entry name" value="PhetRS_B1"/>
</dbReference>
<dbReference type="Gene3D" id="3.50.40.10">
    <property type="entry name" value="Phenylalanyl-trna Synthetase, Chain B, domain 3"/>
    <property type="match status" value="1"/>
</dbReference>
<comment type="similarity">
    <text evidence="3">Belongs to the phenylalanyl-tRNA synthetase beta subunit family. Type 2 subfamily.</text>
</comment>
<dbReference type="GO" id="GO:0003723">
    <property type="term" value="F:RNA binding"/>
    <property type="evidence" value="ECO:0007669"/>
    <property type="project" value="InterPro"/>
</dbReference>
<evidence type="ECO:0000313" key="16">
    <source>
        <dbReference type="Proteomes" id="UP001230268"/>
    </source>
</evidence>
<comment type="subcellular location">
    <subcellularLocation>
        <location evidence="2">Cytoplasm</location>
    </subcellularLocation>
</comment>
<evidence type="ECO:0000256" key="6">
    <source>
        <dbReference type="ARBA" id="ARBA00022598"/>
    </source>
</evidence>